<keyword evidence="4 5" id="KW-0274">FAD</keyword>
<evidence type="ECO:0000259" key="8">
    <source>
        <dbReference type="Pfam" id="PF02771"/>
    </source>
</evidence>
<dbReference type="InterPro" id="IPR009075">
    <property type="entry name" value="AcylCo_DH/oxidase_C"/>
</dbReference>
<feature type="domain" description="Acyl-CoA dehydrogenase/oxidase N-terminal" evidence="8">
    <location>
        <begin position="25"/>
        <end position="113"/>
    </location>
</feature>
<dbReference type="Pfam" id="PF02771">
    <property type="entry name" value="Acyl-CoA_dh_N"/>
    <property type="match status" value="1"/>
</dbReference>
<sequence>MDNDFIKYIEEFEKVLQNVFHERYNIDQFSKERGIPPVALREIMAKAPLSVAIPENYGGRGVKVKECLRILSAASYESLALSLTFGINIALFLEPIAKYADESVKNDIFKRFLDKQNMGGLMITEPAFGSDALGMETYNKKVGDNYIVKGTKHWQGLTGMADFWLIASRQKNSDGNLSRDIDFFICDVTRPEQQIVVEEYYDNLGLYMIPYGKNKVDIKVPSQFKLEPESSGVKMMLDILHRSRMQFPGMALGFIKRMLDECIKQCNERIVGGKKLIELDQVQYQISRVQCAFTVASAMCFRSSSHSGIDNDLSNEGAEANTMKAFVTDLMQEAAQIATQLYGSTGFKMDNVGGRGIMDSRAFQIFEGSNEMLYTQIAEIIGKLMKRKNEYNIYSFLKDFNLTDKSHSHFKNEIGFTYTPGLKQRKMIDLGKIFSRVISLNFVLEMEDKGFRKDLTANCIEILKHDVSVLANSFQFKNTVEQIDEYQVNSYWYDFV</sequence>
<accession>A0AAE3ETN6</accession>
<dbReference type="Gene3D" id="2.40.110.10">
    <property type="entry name" value="Butyryl-CoA Dehydrogenase, subunit A, domain 2"/>
    <property type="match status" value="1"/>
</dbReference>
<comment type="caution">
    <text evidence="9">The sequence shown here is derived from an EMBL/GenBank/DDBJ whole genome shotgun (WGS) entry which is preliminary data.</text>
</comment>
<dbReference type="InterPro" id="IPR036250">
    <property type="entry name" value="AcylCo_DH-like_C"/>
</dbReference>
<organism evidence="9 10">
    <name type="scientific">Cerina litoralis</name>
    <dbReference type="NCBI Taxonomy" id="2874477"/>
    <lineage>
        <taxon>Bacteria</taxon>
        <taxon>Pseudomonadati</taxon>
        <taxon>Bacteroidota</taxon>
        <taxon>Flavobacteriia</taxon>
        <taxon>Flavobacteriales</taxon>
        <taxon>Flavobacteriaceae</taxon>
        <taxon>Cerina</taxon>
    </lineage>
</organism>
<protein>
    <submittedName>
        <fullName evidence="9">Acyl-CoA/acyl-ACP dehydrogenase</fullName>
    </submittedName>
</protein>
<dbReference type="PANTHER" id="PTHR43884">
    <property type="entry name" value="ACYL-COA DEHYDROGENASE"/>
    <property type="match status" value="1"/>
</dbReference>
<dbReference type="Gene3D" id="1.20.140.10">
    <property type="entry name" value="Butyryl-CoA Dehydrogenase, subunit A, domain 3"/>
    <property type="match status" value="1"/>
</dbReference>
<dbReference type="Pfam" id="PF00441">
    <property type="entry name" value="Acyl-CoA_dh_1"/>
    <property type="match status" value="1"/>
</dbReference>
<dbReference type="InterPro" id="IPR037069">
    <property type="entry name" value="AcylCoA_DH/ox_N_sf"/>
</dbReference>
<evidence type="ECO:0000313" key="9">
    <source>
        <dbReference type="EMBL" id="MCG2460039.1"/>
    </source>
</evidence>
<name>A0AAE3ETN6_9FLAO</name>
<dbReference type="InterPro" id="IPR013786">
    <property type="entry name" value="AcylCoA_DH/ox_N"/>
</dbReference>
<proteinExistence type="inferred from homology"/>
<evidence type="ECO:0000313" key="10">
    <source>
        <dbReference type="Proteomes" id="UP001200642"/>
    </source>
</evidence>
<dbReference type="GO" id="GO:0003995">
    <property type="term" value="F:acyl-CoA dehydrogenase activity"/>
    <property type="evidence" value="ECO:0007669"/>
    <property type="project" value="InterPro"/>
</dbReference>
<dbReference type="AlphaFoldDB" id="A0AAE3ETN6"/>
<dbReference type="SUPFAM" id="SSF47203">
    <property type="entry name" value="Acyl-CoA dehydrogenase C-terminal domain-like"/>
    <property type="match status" value="1"/>
</dbReference>
<evidence type="ECO:0000259" key="7">
    <source>
        <dbReference type="Pfam" id="PF02770"/>
    </source>
</evidence>
<keyword evidence="5" id="KW-0560">Oxidoreductase</keyword>
<comment type="cofactor">
    <cofactor evidence="1 5">
        <name>FAD</name>
        <dbReference type="ChEBI" id="CHEBI:57692"/>
    </cofactor>
</comment>
<dbReference type="InterPro" id="IPR006089">
    <property type="entry name" value="Acyl-CoA_DH_CS"/>
</dbReference>
<evidence type="ECO:0000256" key="5">
    <source>
        <dbReference type="RuleBase" id="RU362125"/>
    </source>
</evidence>
<dbReference type="Pfam" id="PF02770">
    <property type="entry name" value="Acyl-CoA_dh_M"/>
    <property type="match status" value="1"/>
</dbReference>
<dbReference type="GO" id="GO:0050660">
    <property type="term" value="F:flavin adenine dinucleotide binding"/>
    <property type="evidence" value="ECO:0007669"/>
    <property type="project" value="InterPro"/>
</dbReference>
<dbReference type="Proteomes" id="UP001200642">
    <property type="component" value="Unassembled WGS sequence"/>
</dbReference>
<dbReference type="EMBL" id="JAIRBC010000005">
    <property type="protein sequence ID" value="MCG2460039.1"/>
    <property type="molecule type" value="Genomic_DNA"/>
</dbReference>
<feature type="domain" description="Acyl-CoA dehydrogenase/oxidase C-terminal" evidence="6">
    <location>
        <begin position="231"/>
        <end position="380"/>
    </location>
</feature>
<dbReference type="CDD" id="cd00567">
    <property type="entry name" value="ACAD"/>
    <property type="match status" value="1"/>
</dbReference>
<dbReference type="PANTHER" id="PTHR43884:SF12">
    <property type="entry name" value="ISOVALERYL-COA DEHYDROGENASE, MITOCHONDRIAL-RELATED"/>
    <property type="match status" value="1"/>
</dbReference>
<dbReference type="InterPro" id="IPR009100">
    <property type="entry name" value="AcylCoA_DH/oxidase_NM_dom_sf"/>
</dbReference>
<dbReference type="Gene3D" id="1.10.540.10">
    <property type="entry name" value="Acyl-CoA dehydrogenase/oxidase, N-terminal domain"/>
    <property type="match status" value="1"/>
</dbReference>
<dbReference type="PROSITE" id="PS00073">
    <property type="entry name" value="ACYL_COA_DH_2"/>
    <property type="match status" value="1"/>
</dbReference>
<evidence type="ECO:0000259" key="6">
    <source>
        <dbReference type="Pfam" id="PF00441"/>
    </source>
</evidence>
<reference evidence="9" key="1">
    <citation type="submission" date="2023-02" db="EMBL/GenBank/DDBJ databases">
        <title>Genome of Flavobacteriaceae gen. nov. sp. strain F89.</title>
        <authorList>
            <person name="Wang Y."/>
        </authorList>
    </citation>
    <scope>NUCLEOTIDE SEQUENCE</scope>
    <source>
        <strain evidence="9">F89</strain>
    </source>
</reference>
<dbReference type="InterPro" id="IPR046373">
    <property type="entry name" value="Acyl-CoA_Oxase/DH_mid-dom_sf"/>
</dbReference>
<dbReference type="SUPFAM" id="SSF56645">
    <property type="entry name" value="Acyl-CoA dehydrogenase NM domain-like"/>
    <property type="match status" value="1"/>
</dbReference>
<dbReference type="RefSeq" id="WP_317901183.1">
    <property type="nucleotide sequence ID" value="NZ_JAIRBC010000005.1"/>
</dbReference>
<evidence type="ECO:0000256" key="1">
    <source>
        <dbReference type="ARBA" id="ARBA00001974"/>
    </source>
</evidence>
<comment type="similarity">
    <text evidence="2 5">Belongs to the acyl-CoA dehydrogenase family.</text>
</comment>
<gene>
    <name evidence="9" type="ORF">K8352_04725</name>
</gene>
<evidence type="ECO:0000256" key="2">
    <source>
        <dbReference type="ARBA" id="ARBA00009347"/>
    </source>
</evidence>
<keyword evidence="3 5" id="KW-0285">Flavoprotein</keyword>
<keyword evidence="10" id="KW-1185">Reference proteome</keyword>
<feature type="domain" description="Acyl-CoA oxidase/dehydrogenase middle" evidence="7">
    <location>
        <begin position="121"/>
        <end position="211"/>
    </location>
</feature>
<dbReference type="InterPro" id="IPR006091">
    <property type="entry name" value="Acyl-CoA_Oxase/DH_mid-dom"/>
</dbReference>
<evidence type="ECO:0000256" key="3">
    <source>
        <dbReference type="ARBA" id="ARBA00022630"/>
    </source>
</evidence>
<evidence type="ECO:0000256" key="4">
    <source>
        <dbReference type="ARBA" id="ARBA00022827"/>
    </source>
</evidence>